<dbReference type="InterPro" id="IPR011024">
    <property type="entry name" value="G_crystallin-like"/>
</dbReference>
<evidence type="ECO:0000313" key="3">
    <source>
        <dbReference type="Proteomes" id="UP000195402"/>
    </source>
</evidence>
<feature type="signal peptide" evidence="1">
    <location>
        <begin position="1"/>
        <end position="30"/>
    </location>
</feature>
<gene>
    <name evidence="2" type="ORF">BVC80_237g5</name>
</gene>
<dbReference type="InterPro" id="IPR015201">
    <property type="entry name" value="Antimicrobial_MiAMP1"/>
</dbReference>
<dbReference type="AlphaFoldDB" id="A0A200RB20"/>
<proteinExistence type="predicted"/>
<reference evidence="2 3" key="1">
    <citation type="journal article" date="2017" name="Mol. Plant">
        <title>The Genome of Medicinal Plant Macleaya cordata Provides New Insights into Benzylisoquinoline Alkaloids Metabolism.</title>
        <authorList>
            <person name="Liu X."/>
            <person name="Liu Y."/>
            <person name="Huang P."/>
            <person name="Ma Y."/>
            <person name="Qing Z."/>
            <person name="Tang Q."/>
            <person name="Cao H."/>
            <person name="Cheng P."/>
            <person name="Zheng Y."/>
            <person name="Yuan Z."/>
            <person name="Zhou Y."/>
            <person name="Liu J."/>
            <person name="Tang Z."/>
            <person name="Zhuo Y."/>
            <person name="Zhang Y."/>
            <person name="Yu L."/>
            <person name="Huang J."/>
            <person name="Yang P."/>
            <person name="Peng Q."/>
            <person name="Zhang J."/>
            <person name="Jiang W."/>
            <person name="Zhang Z."/>
            <person name="Lin K."/>
            <person name="Ro D.K."/>
            <person name="Chen X."/>
            <person name="Xiong X."/>
            <person name="Shang Y."/>
            <person name="Huang S."/>
            <person name="Zeng J."/>
        </authorList>
    </citation>
    <scope>NUCLEOTIDE SEQUENCE [LARGE SCALE GENOMIC DNA]</scope>
    <source>
        <strain evidence="3">cv. BLH2017</strain>
        <tissue evidence="2">Root</tissue>
    </source>
</reference>
<dbReference type="Pfam" id="PF09117">
    <property type="entry name" value="MiAMP1"/>
    <property type="match status" value="1"/>
</dbReference>
<dbReference type="GO" id="GO:0045926">
    <property type="term" value="P:negative regulation of growth"/>
    <property type="evidence" value="ECO:0007669"/>
    <property type="project" value="InterPro"/>
</dbReference>
<dbReference type="SUPFAM" id="SSF49695">
    <property type="entry name" value="gamma-Crystallin-like"/>
    <property type="match status" value="1"/>
</dbReference>
<sequence>MAAANKNSNLLASVVMVLVFIALMSDFANASSLRAWNGPGCNNNWQQYGACGRCLNINYFGGYQFNYDGQSARVYNQGGCQGGFSWLRRSVRSCNPFGWRSIWIVC</sequence>
<dbReference type="GO" id="GO:0006952">
    <property type="term" value="P:defense response"/>
    <property type="evidence" value="ECO:0007669"/>
    <property type="project" value="InterPro"/>
</dbReference>
<dbReference type="OMA" id="WRSIWIV"/>
<protein>
    <submittedName>
        <fullName evidence="2">Antimicrobial protein MiAMP1</fullName>
    </submittedName>
</protein>
<dbReference type="Gene3D" id="2.60.20.30">
    <property type="match status" value="1"/>
</dbReference>
<evidence type="ECO:0000313" key="2">
    <source>
        <dbReference type="EMBL" id="OVA19907.1"/>
    </source>
</evidence>
<keyword evidence="1" id="KW-0732">Signal</keyword>
<dbReference type="InParanoid" id="A0A200RB20"/>
<organism evidence="2 3">
    <name type="scientific">Macleaya cordata</name>
    <name type="common">Five-seeded plume-poppy</name>
    <name type="synonym">Bocconia cordata</name>
    <dbReference type="NCBI Taxonomy" id="56857"/>
    <lineage>
        <taxon>Eukaryota</taxon>
        <taxon>Viridiplantae</taxon>
        <taxon>Streptophyta</taxon>
        <taxon>Embryophyta</taxon>
        <taxon>Tracheophyta</taxon>
        <taxon>Spermatophyta</taxon>
        <taxon>Magnoliopsida</taxon>
        <taxon>Ranunculales</taxon>
        <taxon>Papaveraceae</taxon>
        <taxon>Papaveroideae</taxon>
        <taxon>Macleaya</taxon>
    </lineage>
</organism>
<dbReference type="Proteomes" id="UP000195402">
    <property type="component" value="Unassembled WGS sequence"/>
</dbReference>
<dbReference type="InterPro" id="IPR015791">
    <property type="entry name" value="Antimic/Inh_G_crystallin-like"/>
</dbReference>
<dbReference type="EMBL" id="MVGT01000164">
    <property type="protein sequence ID" value="OVA19907.1"/>
    <property type="molecule type" value="Genomic_DNA"/>
</dbReference>
<name>A0A200RB20_MACCD</name>
<dbReference type="OrthoDB" id="647809at2759"/>
<evidence type="ECO:0000256" key="1">
    <source>
        <dbReference type="SAM" id="SignalP"/>
    </source>
</evidence>
<comment type="caution">
    <text evidence="2">The sequence shown here is derived from an EMBL/GenBank/DDBJ whole genome shotgun (WGS) entry which is preliminary data.</text>
</comment>
<feature type="chain" id="PRO_5013233393" evidence="1">
    <location>
        <begin position="31"/>
        <end position="106"/>
    </location>
</feature>
<accession>A0A200RB20</accession>
<keyword evidence="3" id="KW-1185">Reference proteome</keyword>